<dbReference type="Pfam" id="PF07690">
    <property type="entry name" value="MFS_1"/>
    <property type="match status" value="1"/>
</dbReference>
<feature type="transmembrane region" description="Helical" evidence="5">
    <location>
        <begin position="462"/>
        <end position="482"/>
    </location>
</feature>
<dbReference type="InterPro" id="IPR005829">
    <property type="entry name" value="Sugar_transporter_CS"/>
</dbReference>
<evidence type="ECO:0000256" key="1">
    <source>
        <dbReference type="ARBA" id="ARBA00004141"/>
    </source>
</evidence>
<dbReference type="InterPro" id="IPR020846">
    <property type="entry name" value="MFS_dom"/>
</dbReference>
<dbReference type="Proteomes" id="UP000466442">
    <property type="component" value="Unassembled WGS sequence"/>
</dbReference>
<dbReference type="EMBL" id="WIXP02000004">
    <property type="protein sequence ID" value="KAF6211606.1"/>
    <property type="molecule type" value="Genomic_DNA"/>
</dbReference>
<dbReference type="PROSITE" id="PS00216">
    <property type="entry name" value="SUGAR_TRANSPORT_1"/>
    <property type="match status" value="1"/>
</dbReference>
<feature type="transmembrane region" description="Helical" evidence="5">
    <location>
        <begin position="518"/>
        <end position="538"/>
    </location>
</feature>
<feature type="transmembrane region" description="Helical" evidence="5">
    <location>
        <begin position="403"/>
        <end position="427"/>
    </location>
</feature>
<dbReference type="AlphaFoldDB" id="A0A8S9XU30"/>
<keyword evidence="2 5" id="KW-0812">Transmembrane</keyword>
<evidence type="ECO:0000313" key="8">
    <source>
        <dbReference type="Proteomes" id="UP000466442"/>
    </source>
</evidence>
<feature type="transmembrane region" description="Helical" evidence="5">
    <location>
        <begin position="379"/>
        <end position="397"/>
    </location>
</feature>
<comment type="caution">
    <text evidence="7">The sequence shown here is derived from an EMBL/GenBank/DDBJ whole genome shotgun (WGS) entry which is preliminary data.</text>
</comment>
<feature type="transmembrane region" description="Helical" evidence="5">
    <location>
        <begin position="494"/>
        <end position="512"/>
    </location>
</feature>
<comment type="subcellular location">
    <subcellularLocation>
        <location evidence="1">Membrane</location>
        <topology evidence="1">Multi-pass membrane protein</topology>
    </subcellularLocation>
</comment>
<keyword evidence="4 5" id="KW-0472">Membrane</keyword>
<dbReference type="PANTHER" id="PTHR24064">
    <property type="entry name" value="SOLUTE CARRIER FAMILY 22 MEMBER"/>
    <property type="match status" value="1"/>
</dbReference>
<feature type="transmembrane region" description="Helical" evidence="5">
    <location>
        <begin position="434"/>
        <end position="456"/>
    </location>
</feature>
<name>A0A8S9XU30_APOLU</name>
<sequence>MDDAATISSEDRQNVPLIPKKIRFWHQMVPCAGKDYLFSTHWAALEGRPDSLQEILGDVGNWQVIVVVLMMMFNIPSVFHVASPEVTTTDNDFWCHKTSSNLTIQQWKELSAVKRVNFRGQEVIDPCYIRDLPYEGVPYEDLVHMASAGELRCLAWDYNDSTITVVSQFNLACSRLPVNNAAESVFSLGAGVGGLMTGFIADRFGRRKVLMLSQGIVVVLGFLIANVSSYGAYLFVRTAMGAACSAVLLSSLILCVEITGGRWQDILSTCYTFSYCFAYMILYLTNKLFYSWIYLQYSITLITIFLLSIWWLVPESPRWLLTVQNIPRLMVVLEMASSFNRRALPPGTSTMMKNMAPMQVEFKKPTMLMLFRGAGIRRMTIVTPFIFFFISLTYFGLVLNQDLFNYGLLFSGAVEFLAGSVALLMGVKNNVKMVVITNGLSGLCCLIAAGLTKSVYLDIACMAARFFGGMTNSCVQTILAIMYPTLIRTMGLGWANFFTNLALAVAANIVLLSDISAYLPLIILGLSGLLGSFFMLFLPGRVGRDLHNLPEELEYGHENVTEQRLNNPKAKLILPKWSPPPPPMSDAFVREPSVGAEPIADITKPKQEKRVVLPDLDKVGVGESGLIQPDEIITRGKKMSQSKNKKMTVIDETVQTKKKRRWFVIDRQAVATS</sequence>
<protein>
    <recommendedName>
        <fullName evidence="6">Major facilitator superfamily (MFS) profile domain-containing protein</fullName>
    </recommendedName>
</protein>
<gene>
    <name evidence="7" type="ORF">GE061_012119</name>
</gene>
<evidence type="ECO:0000256" key="3">
    <source>
        <dbReference type="ARBA" id="ARBA00022989"/>
    </source>
</evidence>
<evidence type="ECO:0000313" key="7">
    <source>
        <dbReference type="EMBL" id="KAF6211606.1"/>
    </source>
</evidence>
<dbReference type="GO" id="GO:0016020">
    <property type="term" value="C:membrane"/>
    <property type="evidence" value="ECO:0007669"/>
    <property type="project" value="UniProtKB-SubCell"/>
</dbReference>
<evidence type="ECO:0000256" key="5">
    <source>
        <dbReference type="SAM" id="Phobius"/>
    </source>
</evidence>
<dbReference type="InterPro" id="IPR011701">
    <property type="entry name" value="MFS"/>
</dbReference>
<dbReference type="Gene3D" id="1.20.1250.20">
    <property type="entry name" value="MFS general substrate transporter like domains"/>
    <property type="match status" value="1"/>
</dbReference>
<feature type="transmembrane region" description="Helical" evidence="5">
    <location>
        <begin position="209"/>
        <end position="228"/>
    </location>
</feature>
<keyword evidence="3 5" id="KW-1133">Transmembrane helix</keyword>
<feature type="domain" description="Major facilitator superfamily (MFS) profile" evidence="6">
    <location>
        <begin position="133"/>
        <end position="543"/>
    </location>
</feature>
<dbReference type="OrthoDB" id="6589551at2759"/>
<organism evidence="7 8">
    <name type="scientific">Apolygus lucorum</name>
    <name type="common">Small green plant bug</name>
    <name type="synonym">Lygocoris lucorum</name>
    <dbReference type="NCBI Taxonomy" id="248454"/>
    <lineage>
        <taxon>Eukaryota</taxon>
        <taxon>Metazoa</taxon>
        <taxon>Ecdysozoa</taxon>
        <taxon>Arthropoda</taxon>
        <taxon>Hexapoda</taxon>
        <taxon>Insecta</taxon>
        <taxon>Pterygota</taxon>
        <taxon>Neoptera</taxon>
        <taxon>Paraneoptera</taxon>
        <taxon>Hemiptera</taxon>
        <taxon>Heteroptera</taxon>
        <taxon>Panheteroptera</taxon>
        <taxon>Cimicomorpha</taxon>
        <taxon>Miridae</taxon>
        <taxon>Mirini</taxon>
        <taxon>Apolygus</taxon>
    </lineage>
</organism>
<feature type="transmembrane region" description="Helical" evidence="5">
    <location>
        <begin position="266"/>
        <end position="285"/>
    </location>
</feature>
<accession>A0A8S9XU30</accession>
<feature type="transmembrane region" description="Helical" evidence="5">
    <location>
        <begin position="291"/>
        <end position="313"/>
    </location>
</feature>
<dbReference type="PROSITE" id="PS50850">
    <property type="entry name" value="MFS"/>
    <property type="match status" value="1"/>
</dbReference>
<proteinExistence type="predicted"/>
<feature type="transmembrane region" description="Helical" evidence="5">
    <location>
        <begin position="184"/>
        <end position="202"/>
    </location>
</feature>
<reference evidence="7" key="1">
    <citation type="journal article" date="2021" name="Mol. Ecol. Resour.">
        <title>Apolygus lucorum genome provides insights into omnivorousness and mesophyll feeding.</title>
        <authorList>
            <person name="Liu Y."/>
            <person name="Liu H."/>
            <person name="Wang H."/>
            <person name="Huang T."/>
            <person name="Liu B."/>
            <person name="Yang B."/>
            <person name="Yin L."/>
            <person name="Li B."/>
            <person name="Zhang Y."/>
            <person name="Zhang S."/>
            <person name="Jiang F."/>
            <person name="Zhang X."/>
            <person name="Ren Y."/>
            <person name="Wang B."/>
            <person name="Wang S."/>
            <person name="Lu Y."/>
            <person name="Wu K."/>
            <person name="Fan W."/>
            <person name="Wang G."/>
        </authorList>
    </citation>
    <scope>NUCLEOTIDE SEQUENCE</scope>
    <source>
        <strain evidence="7">12Hb</strain>
    </source>
</reference>
<feature type="transmembrane region" description="Helical" evidence="5">
    <location>
        <begin position="234"/>
        <end position="254"/>
    </location>
</feature>
<keyword evidence="8" id="KW-1185">Reference proteome</keyword>
<evidence type="ECO:0000259" key="6">
    <source>
        <dbReference type="PROSITE" id="PS50850"/>
    </source>
</evidence>
<evidence type="ECO:0000256" key="2">
    <source>
        <dbReference type="ARBA" id="ARBA00022692"/>
    </source>
</evidence>
<dbReference type="SUPFAM" id="SSF103473">
    <property type="entry name" value="MFS general substrate transporter"/>
    <property type="match status" value="1"/>
</dbReference>
<dbReference type="InterPro" id="IPR036259">
    <property type="entry name" value="MFS_trans_sf"/>
</dbReference>
<evidence type="ECO:0000256" key="4">
    <source>
        <dbReference type="ARBA" id="ARBA00023136"/>
    </source>
</evidence>
<dbReference type="GO" id="GO:0022857">
    <property type="term" value="F:transmembrane transporter activity"/>
    <property type="evidence" value="ECO:0007669"/>
    <property type="project" value="InterPro"/>
</dbReference>